<comment type="caution">
    <text evidence="2">The sequence shown here is derived from an EMBL/GenBank/DDBJ whole genome shotgun (WGS) entry which is preliminary data.</text>
</comment>
<dbReference type="RefSeq" id="WP_251803265.1">
    <property type="nucleotide sequence ID" value="NZ_JAMQOL010000061.1"/>
</dbReference>
<sequence>MLLRDPAAESWLFEASRLRLAFAEDLRRRKNLSAARAHLIVPGDGFAAMGAEPWPARTLTELRATGYRPALAVRPTPDLTSQETRDREPGGRRSDQQADR</sequence>
<evidence type="ECO:0000256" key="1">
    <source>
        <dbReference type="SAM" id="MobiDB-lite"/>
    </source>
</evidence>
<gene>
    <name evidence="2" type="ORF">LXN57_39065</name>
</gene>
<accession>A0ABT0YBY1</accession>
<name>A0ABT0YBY1_9ACTN</name>
<keyword evidence="3" id="KW-1185">Reference proteome</keyword>
<evidence type="ECO:0000313" key="2">
    <source>
        <dbReference type="EMBL" id="MCM4083566.1"/>
    </source>
</evidence>
<evidence type="ECO:0000313" key="3">
    <source>
        <dbReference type="Proteomes" id="UP001523216"/>
    </source>
</evidence>
<feature type="region of interest" description="Disordered" evidence="1">
    <location>
        <begin position="68"/>
        <end position="100"/>
    </location>
</feature>
<proteinExistence type="predicted"/>
<organism evidence="2 3">
    <name type="scientific">Paractinoplanes hotanensis</name>
    <dbReference type="NCBI Taxonomy" id="2906497"/>
    <lineage>
        <taxon>Bacteria</taxon>
        <taxon>Bacillati</taxon>
        <taxon>Actinomycetota</taxon>
        <taxon>Actinomycetes</taxon>
        <taxon>Micromonosporales</taxon>
        <taxon>Micromonosporaceae</taxon>
        <taxon>Paractinoplanes</taxon>
    </lineage>
</organism>
<reference evidence="2 3" key="1">
    <citation type="submission" date="2022-06" db="EMBL/GenBank/DDBJ databases">
        <title>Actinoplanes abujensis sp. nov., isolated from Nigerian arid soil.</title>
        <authorList>
            <person name="Ding P."/>
        </authorList>
    </citation>
    <scope>NUCLEOTIDE SEQUENCE [LARGE SCALE GENOMIC DNA]</scope>
    <source>
        <strain evidence="3">TRM88002</strain>
    </source>
</reference>
<dbReference type="EMBL" id="JAMQOL010000061">
    <property type="protein sequence ID" value="MCM4083566.1"/>
    <property type="molecule type" value="Genomic_DNA"/>
</dbReference>
<dbReference type="Proteomes" id="UP001523216">
    <property type="component" value="Unassembled WGS sequence"/>
</dbReference>
<feature type="compositionally biased region" description="Basic and acidic residues" evidence="1">
    <location>
        <begin position="83"/>
        <end position="100"/>
    </location>
</feature>
<protein>
    <submittedName>
        <fullName evidence="2">Uncharacterized protein</fullName>
    </submittedName>
</protein>